<keyword evidence="1" id="KW-0238">DNA-binding</keyword>
<dbReference type="GO" id="GO:0003700">
    <property type="term" value="F:DNA-binding transcription factor activity"/>
    <property type="evidence" value="ECO:0007669"/>
    <property type="project" value="InterPro"/>
</dbReference>
<feature type="domain" description="HTH merR-type" evidence="2">
    <location>
        <begin position="6"/>
        <end position="74"/>
    </location>
</feature>
<evidence type="ECO:0000256" key="1">
    <source>
        <dbReference type="ARBA" id="ARBA00023125"/>
    </source>
</evidence>
<proteinExistence type="predicted"/>
<dbReference type="AlphaFoldDB" id="A0A381V3J5"/>
<dbReference type="SMART" id="SM00422">
    <property type="entry name" value="HTH_MERR"/>
    <property type="match status" value="1"/>
</dbReference>
<protein>
    <recommendedName>
        <fullName evidence="2">HTH merR-type domain-containing protein</fullName>
    </recommendedName>
</protein>
<dbReference type="PRINTS" id="PR00040">
    <property type="entry name" value="HTHMERR"/>
</dbReference>
<accession>A0A381V3J5</accession>
<gene>
    <name evidence="3" type="ORF">METZ01_LOCUS87779</name>
</gene>
<dbReference type="EMBL" id="UINC01007754">
    <property type="protein sequence ID" value="SVA34925.1"/>
    <property type="molecule type" value="Genomic_DNA"/>
</dbReference>
<dbReference type="PANTHER" id="PTHR30204">
    <property type="entry name" value="REDOX-CYCLING DRUG-SENSING TRANSCRIPTIONAL ACTIVATOR SOXR"/>
    <property type="match status" value="1"/>
</dbReference>
<dbReference type="GO" id="GO:0003677">
    <property type="term" value="F:DNA binding"/>
    <property type="evidence" value="ECO:0007669"/>
    <property type="project" value="UniProtKB-KW"/>
</dbReference>
<evidence type="ECO:0000259" key="2">
    <source>
        <dbReference type="PROSITE" id="PS50937"/>
    </source>
</evidence>
<organism evidence="3">
    <name type="scientific">marine metagenome</name>
    <dbReference type="NCBI Taxonomy" id="408172"/>
    <lineage>
        <taxon>unclassified sequences</taxon>
        <taxon>metagenomes</taxon>
        <taxon>ecological metagenomes</taxon>
    </lineage>
</organism>
<evidence type="ECO:0000313" key="3">
    <source>
        <dbReference type="EMBL" id="SVA34925.1"/>
    </source>
</evidence>
<sequence length="244" mass="26520">MSESGALRVEDLAAEAGTSVDTIRYYQRLRLLDPPRRVGRRAEYGGAHVVRLAEIRRLADNGFTLAQIRNLSDQPTDDLGRLADEARVRSLSRAEVAGRAGVPEGLVVLLTDNGLLQPLDRSDPEPRFDEGAVAMVEAGLAISNAGIPLDELVHLAADHATNVDEVVRRAVDLFEAHVKADAGSDEDLAEVVRTLLPAVVRLVAQHFHRSLVAHARARMGDGDRHSLADALVAVDDLEVRCEWP</sequence>
<dbReference type="PANTHER" id="PTHR30204:SF93">
    <property type="entry name" value="HTH MERR-TYPE DOMAIN-CONTAINING PROTEIN"/>
    <property type="match status" value="1"/>
</dbReference>
<dbReference type="InterPro" id="IPR047057">
    <property type="entry name" value="MerR_fam"/>
</dbReference>
<dbReference type="SUPFAM" id="SSF46955">
    <property type="entry name" value="Putative DNA-binding domain"/>
    <property type="match status" value="1"/>
</dbReference>
<dbReference type="InterPro" id="IPR000551">
    <property type="entry name" value="MerR-type_HTH_dom"/>
</dbReference>
<dbReference type="InterPro" id="IPR009061">
    <property type="entry name" value="DNA-bd_dom_put_sf"/>
</dbReference>
<reference evidence="3" key="1">
    <citation type="submission" date="2018-05" db="EMBL/GenBank/DDBJ databases">
        <authorList>
            <person name="Lanie J.A."/>
            <person name="Ng W.-L."/>
            <person name="Kazmierczak K.M."/>
            <person name="Andrzejewski T.M."/>
            <person name="Davidsen T.M."/>
            <person name="Wayne K.J."/>
            <person name="Tettelin H."/>
            <person name="Glass J.I."/>
            <person name="Rusch D."/>
            <person name="Podicherti R."/>
            <person name="Tsui H.-C.T."/>
            <person name="Winkler M.E."/>
        </authorList>
    </citation>
    <scope>NUCLEOTIDE SEQUENCE</scope>
</reference>
<dbReference type="PROSITE" id="PS50937">
    <property type="entry name" value="HTH_MERR_2"/>
    <property type="match status" value="1"/>
</dbReference>
<dbReference type="Gene3D" id="1.10.1660.10">
    <property type="match status" value="1"/>
</dbReference>
<name>A0A381V3J5_9ZZZZ</name>
<dbReference type="Pfam" id="PF13411">
    <property type="entry name" value="MerR_1"/>
    <property type="match status" value="1"/>
</dbReference>